<dbReference type="PROSITE" id="PS50109">
    <property type="entry name" value="HIS_KIN"/>
    <property type="match status" value="1"/>
</dbReference>
<dbReference type="InterPro" id="IPR003594">
    <property type="entry name" value="HATPase_dom"/>
</dbReference>
<dbReference type="AlphaFoldDB" id="A0A4R2LBD4"/>
<evidence type="ECO:0000256" key="2">
    <source>
        <dbReference type="ARBA" id="ARBA00012438"/>
    </source>
</evidence>
<evidence type="ECO:0000256" key="5">
    <source>
        <dbReference type="ARBA" id="ARBA00022777"/>
    </source>
</evidence>
<feature type="coiled-coil region" evidence="7">
    <location>
        <begin position="26"/>
        <end position="67"/>
    </location>
</feature>
<dbReference type="Gene3D" id="3.30.450.20">
    <property type="entry name" value="PAS domain"/>
    <property type="match status" value="1"/>
</dbReference>
<dbReference type="Pfam" id="PF02518">
    <property type="entry name" value="HATPase_c"/>
    <property type="match status" value="1"/>
</dbReference>
<evidence type="ECO:0000259" key="8">
    <source>
        <dbReference type="PROSITE" id="PS50109"/>
    </source>
</evidence>
<evidence type="ECO:0000256" key="3">
    <source>
        <dbReference type="ARBA" id="ARBA00022553"/>
    </source>
</evidence>
<keyword evidence="3" id="KW-0597">Phosphoprotein</keyword>
<dbReference type="Gene3D" id="1.10.287.130">
    <property type="match status" value="1"/>
</dbReference>
<dbReference type="InterPro" id="IPR036890">
    <property type="entry name" value="HATPase_C_sf"/>
</dbReference>
<evidence type="ECO:0000256" key="4">
    <source>
        <dbReference type="ARBA" id="ARBA00022679"/>
    </source>
</evidence>
<comment type="caution">
    <text evidence="9">The sequence shown here is derived from an EMBL/GenBank/DDBJ whole genome shotgun (WGS) entry which is preliminary data.</text>
</comment>
<dbReference type="InterPro" id="IPR004358">
    <property type="entry name" value="Sig_transdc_His_kin-like_C"/>
</dbReference>
<dbReference type="Proteomes" id="UP000294980">
    <property type="component" value="Unassembled WGS sequence"/>
</dbReference>
<feature type="domain" description="Histidine kinase" evidence="8">
    <location>
        <begin position="172"/>
        <end position="379"/>
    </location>
</feature>
<keyword evidence="10" id="KW-1185">Reference proteome</keyword>
<dbReference type="RefSeq" id="WP_117314849.1">
    <property type="nucleotide sequence ID" value="NZ_QQSW01000002.1"/>
</dbReference>
<dbReference type="InterPro" id="IPR003661">
    <property type="entry name" value="HisK_dim/P_dom"/>
</dbReference>
<dbReference type="CDD" id="cd00075">
    <property type="entry name" value="HATPase"/>
    <property type="match status" value="1"/>
</dbReference>
<dbReference type="InterPro" id="IPR005467">
    <property type="entry name" value="His_kinase_dom"/>
</dbReference>
<sequence>MDGNHDPLESPYNAFNRLSEELSSAYIGLAERAAGLEAELARSRREKERQREEKEHLADRLAALLDSLPGGVVVYASEGCVTASNAVARDWFGADLQGRRWAGLLASGHLRLMDDGRELETAAGRQLVMSQRYVPGREETIVLLTDVTEERRLQAELEQNRRLATMGEMAARLAHQIRTPLATALLYANHLTDSELNASQRQGFGARLLARLRDLDRLTRDMLGFVRAAPGRPRDVALSALFDDVCQTLDAAVRDGRQLHIRDSDVEGVLRGDRQALTGALCNLIENAWQVGGPAVVVKLAARESAAGSIEIVVEDNGPGVDAEVSERIFEPFFSVRSGGTGLGLPLARSVAEAHQGSLRLEQRCGGGARFVLRLPLHAREASVGHQFVLAGDSR</sequence>
<gene>
    <name evidence="9" type="ORF">EV688_10459</name>
</gene>
<accession>A0A4R2LBD4</accession>
<dbReference type="SMART" id="SM00388">
    <property type="entry name" value="HisKA"/>
    <property type="match status" value="1"/>
</dbReference>
<dbReference type="EMBL" id="SLWX01000004">
    <property type="protein sequence ID" value="TCO76605.1"/>
    <property type="molecule type" value="Genomic_DNA"/>
</dbReference>
<dbReference type="SUPFAM" id="SSF55785">
    <property type="entry name" value="PYP-like sensor domain (PAS domain)"/>
    <property type="match status" value="1"/>
</dbReference>
<evidence type="ECO:0000256" key="7">
    <source>
        <dbReference type="SAM" id="Coils"/>
    </source>
</evidence>
<dbReference type="PRINTS" id="PR00344">
    <property type="entry name" value="BCTRLSENSOR"/>
</dbReference>
<reference evidence="9 10" key="1">
    <citation type="submission" date="2019-03" db="EMBL/GenBank/DDBJ databases">
        <title>Genomic Encyclopedia of Type Strains, Phase IV (KMG-IV): sequencing the most valuable type-strain genomes for metagenomic binning, comparative biology and taxonomic classification.</title>
        <authorList>
            <person name="Goeker M."/>
        </authorList>
    </citation>
    <scope>NUCLEOTIDE SEQUENCE [LARGE SCALE GENOMIC DNA]</scope>
    <source>
        <strain evidence="9 10">DSM 23344</strain>
    </source>
</reference>
<dbReference type="SMART" id="SM00387">
    <property type="entry name" value="HATPase_c"/>
    <property type="match status" value="1"/>
</dbReference>
<evidence type="ECO:0000313" key="9">
    <source>
        <dbReference type="EMBL" id="TCO76605.1"/>
    </source>
</evidence>
<dbReference type="InterPro" id="IPR036097">
    <property type="entry name" value="HisK_dim/P_sf"/>
</dbReference>
<comment type="catalytic activity">
    <reaction evidence="1">
        <text>ATP + protein L-histidine = ADP + protein N-phospho-L-histidine.</text>
        <dbReference type="EC" id="2.7.13.3"/>
    </reaction>
</comment>
<evidence type="ECO:0000313" key="10">
    <source>
        <dbReference type="Proteomes" id="UP000294980"/>
    </source>
</evidence>
<keyword evidence="5 9" id="KW-0418">Kinase</keyword>
<proteinExistence type="predicted"/>
<keyword evidence="7" id="KW-0175">Coiled coil</keyword>
<evidence type="ECO:0000256" key="6">
    <source>
        <dbReference type="ARBA" id="ARBA00023012"/>
    </source>
</evidence>
<dbReference type="SUPFAM" id="SSF55874">
    <property type="entry name" value="ATPase domain of HSP90 chaperone/DNA topoisomerase II/histidine kinase"/>
    <property type="match status" value="1"/>
</dbReference>
<dbReference type="Pfam" id="PF00512">
    <property type="entry name" value="HisKA"/>
    <property type="match status" value="1"/>
</dbReference>
<protein>
    <recommendedName>
        <fullName evidence="2">histidine kinase</fullName>
        <ecNumber evidence="2">2.7.13.3</ecNumber>
    </recommendedName>
</protein>
<dbReference type="CDD" id="cd00082">
    <property type="entry name" value="HisKA"/>
    <property type="match status" value="1"/>
</dbReference>
<dbReference type="GO" id="GO:0000155">
    <property type="term" value="F:phosphorelay sensor kinase activity"/>
    <property type="evidence" value="ECO:0007669"/>
    <property type="project" value="InterPro"/>
</dbReference>
<dbReference type="EC" id="2.7.13.3" evidence="2"/>
<dbReference type="SUPFAM" id="SSF47384">
    <property type="entry name" value="Homodimeric domain of signal transducing histidine kinase"/>
    <property type="match status" value="1"/>
</dbReference>
<dbReference type="InterPro" id="IPR050736">
    <property type="entry name" value="Sensor_HK_Regulatory"/>
</dbReference>
<dbReference type="InterPro" id="IPR035965">
    <property type="entry name" value="PAS-like_dom_sf"/>
</dbReference>
<dbReference type="Gene3D" id="3.30.565.10">
    <property type="entry name" value="Histidine kinase-like ATPase, C-terminal domain"/>
    <property type="match status" value="1"/>
</dbReference>
<keyword evidence="4" id="KW-0808">Transferase</keyword>
<name>A0A4R2LBD4_9GAMM</name>
<dbReference type="OrthoDB" id="9776727at2"/>
<evidence type="ECO:0000256" key="1">
    <source>
        <dbReference type="ARBA" id="ARBA00000085"/>
    </source>
</evidence>
<dbReference type="PANTHER" id="PTHR43711">
    <property type="entry name" value="TWO-COMPONENT HISTIDINE KINASE"/>
    <property type="match status" value="1"/>
</dbReference>
<keyword evidence="6" id="KW-0902">Two-component regulatory system</keyword>
<organism evidence="9 10">
    <name type="scientific">Chromatocurvus halotolerans</name>
    <dbReference type="NCBI Taxonomy" id="1132028"/>
    <lineage>
        <taxon>Bacteria</taxon>
        <taxon>Pseudomonadati</taxon>
        <taxon>Pseudomonadota</taxon>
        <taxon>Gammaproteobacteria</taxon>
        <taxon>Cellvibrionales</taxon>
        <taxon>Halieaceae</taxon>
        <taxon>Chromatocurvus</taxon>
    </lineage>
</organism>
<dbReference type="PANTHER" id="PTHR43711:SF28">
    <property type="entry name" value="SENSOR HISTIDINE KINASE YXDK"/>
    <property type="match status" value="1"/>
</dbReference>